<keyword evidence="8" id="KW-0534">Nitrate assimilation</keyword>
<dbReference type="Pfam" id="PF13806">
    <property type="entry name" value="Rieske_2"/>
    <property type="match status" value="1"/>
</dbReference>
<name>A0A5C5X7K4_9PLAN</name>
<keyword evidence="4" id="KW-0479">Metal-binding</keyword>
<dbReference type="Pfam" id="PF01077">
    <property type="entry name" value="NIR_SIR"/>
    <property type="match status" value="1"/>
</dbReference>
<dbReference type="GO" id="GO:0008942">
    <property type="term" value="F:nitrite reductase [NAD(P)H] activity"/>
    <property type="evidence" value="ECO:0007669"/>
    <property type="project" value="UniProtKB-EC"/>
</dbReference>
<keyword evidence="7" id="KW-0411">Iron-sulfur</keyword>
<dbReference type="PROSITE" id="PS00365">
    <property type="entry name" value="NIR_SIR"/>
    <property type="match status" value="1"/>
</dbReference>
<evidence type="ECO:0000259" key="9">
    <source>
        <dbReference type="PROSITE" id="PS51296"/>
    </source>
</evidence>
<dbReference type="PRINTS" id="PR00397">
    <property type="entry name" value="SIROHAEM"/>
</dbReference>
<evidence type="ECO:0000313" key="10">
    <source>
        <dbReference type="EMBL" id="TWT58095.1"/>
    </source>
</evidence>
<dbReference type="AlphaFoldDB" id="A0A5C5X7K4"/>
<dbReference type="FunFam" id="3.30.413.10:FF:000007">
    <property type="entry name" value="Nitrite reductase [NAD(P)H] large subunit"/>
    <property type="match status" value="1"/>
</dbReference>
<evidence type="ECO:0000256" key="6">
    <source>
        <dbReference type="ARBA" id="ARBA00023004"/>
    </source>
</evidence>
<dbReference type="Gene3D" id="2.102.10.10">
    <property type="entry name" value="Rieske [2Fe-2S] iron-sulphur domain"/>
    <property type="match status" value="1"/>
</dbReference>
<evidence type="ECO:0000313" key="11">
    <source>
        <dbReference type="Proteomes" id="UP000317243"/>
    </source>
</evidence>
<evidence type="ECO:0000256" key="3">
    <source>
        <dbReference type="ARBA" id="ARBA00022714"/>
    </source>
</evidence>
<dbReference type="EC" id="1.7.1.4" evidence="10"/>
<dbReference type="InterPro" id="IPR017941">
    <property type="entry name" value="Rieske_2Fe-2S"/>
</dbReference>
<comment type="caution">
    <text evidence="10">The sequence shown here is derived from an EMBL/GenBank/DDBJ whole genome shotgun (WGS) entry which is preliminary data.</text>
</comment>
<dbReference type="SUPFAM" id="SSF50022">
    <property type="entry name" value="ISP domain"/>
    <property type="match status" value="1"/>
</dbReference>
<keyword evidence="2" id="KW-0349">Heme</keyword>
<evidence type="ECO:0000256" key="4">
    <source>
        <dbReference type="ARBA" id="ARBA00022723"/>
    </source>
</evidence>
<gene>
    <name evidence="10" type="primary">nasD_1</name>
    <name evidence="10" type="ORF">KOR42_14660</name>
</gene>
<keyword evidence="11" id="KW-1185">Reference proteome</keyword>
<dbReference type="InterPro" id="IPR036922">
    <property type="entry name" value="Rieske_2Fe-2S_sf"/>
</dbReference>
<evidence type="ECO:0000256" key="1">
    <source>
        <dbReference type="ARBA" id="ARBA00022485"/>
    </source>
</evidence>
<dbReference type="InterPro" id="IPR006067">
    <property type="entry name" value="NO2/SO3_Rdtase_4Fe4S_dom"/>
</dbReference>
<dbReference type="NCBIfam" id="TIGR02378">
    <property type="entry name" value="nirD_assim_sml"/>
    <property type="match status" value="1"/>
</dbReference>
<dbReference type="CDD" id="cd03529">
    <property type="entry name" value="Rieske_NirD"/>
    <property type="match status" value="1"/>
</dbReference>
<accession>A0A5C5X7K4</accession>
<dbReference type="InterPro" id="IPR045854">
    <property type="entry name" value="NO2/SO3_Rdtase_4Fe4S_sf"/>
</dbReference>
<evidence type="ECO:0000256" key="5">
    <source>
        <dbReference type="ARBA" id="ARBA00023002"/>
    </source>
</evidence>
<keyword evidence="1" id="KW-0004">4Fe-4S</keyword>
<dbReference type="GO" id="GO:0020037">
    <property type="term" value="F:heme binding"/>
    <property type="evidence" value="ECO:0007669"/>
    <property type="project" value="InterPro"/>
</dbReference>
<reference evidence="10 11" key="1">
    <citation type="submission" date="2019-02" db="EMBL/GenBank/DDBJ databases">
        <title>Deep-cultivation of Planctomycetes and their phenomic and genomic characterization uncovers novel biology.</title>
        <authorList>
            <person name="Wiegand S."/>
            <person name="Jogler M."/>
            <person name="Boedeker C."/>
            <person name="Pinto D."/>
            <person name="Vollmers J."/>
            <person name="Rivas-Marin E."/>
            <person name="Kohn T."/>
            <person name="Peeters S.H."/>
            <person name="Heuer A."/>
            <person name="Rast P."/>
            <person name="Oberbeckmann S."/>
            <person name="Bunk B."/>
            <person name="Jeske O."/>
            <person name="Meyerdierks A."/>
            <person name="Storesund J.E."/>
            <person name="Kallscheuer N."/>
            <person name="Luecker S."/>
            <person name="Lage O.M."/>
            <person name="Pohl T."/>
            <person name="Merkel B.J."/>
            <person name="Hornburger P."/>
            <person name="Mueller R.-W."/>
            <person name="Bruemmer F."/>
            <person name="Labrenz M."/>
            <person name="Spormann A.M."/>
            <person name="Op Den Camp H."/>
            <person name="Overmann J."/>
            <person name="Amann R."/>
            <person name="Jetten M.S.M."/>
            <person name="Mascher T."/>
            <person name="Medema M.H."/>
            <person name="Devos D.P."/>
            <person name="Kaster A.-K."/>
            <person name="Ovreas L."/>
            <person name="Rohde M."/>
            <person name="Galperin M.Y."/>
            <person name="Jogler C."/>
        </authorList>
    </citation>
    <scope>NUCLEOTIDE SEQUENCE [LARGE SCALE GENOMIC DNA]</scope>
    <source>
        <strain evidence="10 11">KOR42</strain>
    </source>
</reference>
<organism evidence="10 11">
    <name type="scientific">Thalassoglobus neptunius</name>
    <dbReference type="NCBI Taxonomy" id="1938619"/>
    <lineage>
        <taxon>Bacteria</taxon>
        <taxon>Pseudomonadati</taxon>
        <taxon>Planctomycetota</taxon>
        <taxon>Planctomycetia</taxon>
        <taxon>Planctomycetales</taxon>
        <taxon>Planctomycetaceae</taxon>
        <taxon>Thalassoglobus</taxon>
    </lineage>
</organism>
<dbReference type="InterPro" id="IPR006066">
    <property type="entry name" value="NO2/SO3_Rdtase_FeS/sirohaem_BS"/>
</dbReference>
<dbReference type="PANTHER" id="PTHR43809:SF1">
    <property type="entry name" value="NITRITE REDUCTASE (NADH) LARGE SUBUNIT"/>
    <property type="match status" value="1"/>
</dbReference>
<dbReference type="Proteomes" id="UP000317243">
    <property type="component" value="Unassembled WGS sequence"/>
</dbReference>
<evidence type="ECO:0000256" key="7">
    <source>
        <dbReference type="ARBA" id="ARBA00023014"/>
    </source>
</evidence>
<protein>
    <submittedName>
        <fullName evidence="10">Nitrite reductase [NAD(P)H]</fullName>
        <ecNumber evidence="10">1.7.1.4</ecNumber>
    </submittedName>
</protein>
<dbReference type="GO" id="GO:0051537">
    <property type="term" value="F:2 iron, 2 sulfur cluster binding"/>
    <property type="evidence" value="ECO:0007669"/>
    <property type="project" value="UniProtKB-KW"/>
</dbReference>
<proteinExistence type="predicted"/>
<dbReference type="InterPro" id="IPR052034">
    <property type="entry name" value="NasD-like"/>
</dbReference>
<dbReference type="PROSITE" id="PS51296">
    <property type="entry name" value="RIESKE"/>
    <property type="match status" value="1"/>
</dbReference>
<dbReference type="SUPFAM" id="SSF56014">
    <property type="entry name" value="Nitrite and sulphite reductase 4Fe-4S domain-like"/>
    <property type="match status" value="1"/>
</dbReference>
<sequence length="405" mass="45295">MFGAQVQDLPDIWETLIDAGMESGHAYGKSLRTVKSCVGTTWCRYGVQDSVGFAIRIENRYKGIRSPHKIKAAVSGCIRECAEAQCKDFGLVATENGYNLYVCGNGGSKPRHADLLAADIDEQTATKYIDRFLAYYISTADRLTRTSVWLEKLEGGIDHLREVIIDDKLGLCDEFEELIEHLIATYQCEWTTVVKDPEKRKRFRQFVNTDEEESCIEIVSERGQTRPADWPGELVSLEQFQTLEEHQHHLEESATKPETRWTQVGTVDDFPVDGGATIKYGKSQIAVFRFESRGEWYASQNMCPHKKAFVLSRGIVGDEAGTPKVACPLHKKTFSLESGESLQGEDYHITTFPVKVEDGNVYLNLPPTEVLDELLATEIGCRLATSCVTQSPLQELSTPVASHAT</sequence>
<dbReference type="Gene3D" id="3.30.413.10">
    <property type="entry name" value="Sulfite Reductase Hemoprotein, domain 1"/>
    <property type="match status" value="1"/>
</dbReference>
<feature type="domain" description="Rieske" evidence="9">
    <location>
        <begin position="262"/>
        <end position="363"/>
    </location>
</feature>
<dbReference type="PANTHER" id="PTHR43809">
    <property type="entry name" value="NITRITE REDUCTASE (NADH) LARGE SUBUNIT"/>
    <property type="match status" value="1"/>
</dbReference>
<dbReference type="PROSITE" id="PS51300">
    <property type="entry name" value="NIRD"/>
    <property type="match status" value="1"/>
</dbReference>
<evidence type="ECO:0000256" key="2">
    <source>
        <dbReference type="ARBA" id="ARBA00022617"/>
    </source>
</evidence>
<dbReference type="GO" id="GO:0042128">
    <property type="term" value="P:nitrate assimilation"/>
    <property type="evidence" value="ECO:0007669"/>
    <property type="project" value="UniProtKB-KW"/>
</dbReference>
<evidence type="ECO:0000256" key="8">
    <source>
        <dbReference type="ARBA" id="ARBA00023063"/>
    </source>
</evidence>
<dbReference type="GO" id="GO:0046872">
    <property type="term" value="F:metal ion binding"/>
    <property type="evidence" value="ECO:0007669"/>
    <property type="project" value="UniProtKB-KW"/>
</dbReference>
<keyword evidence="5 10" id="KW-0560">Oxidoreductase</keyword>
<dbReference type="GO" id="GO:0051539">
    <property type="term" value="F:4 iron, 4 sulfur cluster binding"/>
    <property type="evidence" value="ECO:0007669"/>
    <property type="project" value="UniProtKB-KW"/>
</dbReference>
<dbReference type="InterPro" id="IPR012748">
    <property type="entry name" value="Rieske-like_NirD"/>
</dbReference>
<dbReference type="EMBL" id="SIHI01000001">
    <property type="protein sequence ID" value="TWT58095.1"/>
    <property type="molecule type" value="Genomic_DNA"/>
</dbReference>
<keyword evidence="6" id="KW-0408">Iron</keyword>
<dbReference type="RefSeq" id="WP_231740732.1">
    <property type="nucleotide sequence ID" value="NZ_SIHI01000001.1"/>
</dbReference>
<keyword evidence="3" id="KW-0001">2Fe-2S</keyword>